<dbReference type="EMBL" id="JACHXU010000008">
    <property type="protein sequence ID" value="MBB3206980.1"/>
    <property type="molecule type" value="Genomic_DNA"/>
</dbReference>
<proteinExistence type="predicted"/>
<dbReference type="AlphaFoldDB" id="A0A7W5H6H7"/>
<organism evidence="1 2">
    <name type="scientific">Aporhodopirellula rubra</name>
    <dbReference type="NCBI Taxonomy" id="980271"/>
    <lineage>
        <taxon>Bacteria</taxon>
        <taxon>Pseudomonadati</taxon>
        <taxon>Planctomycetota</taxon>
        <taxon>Planctomycetia</taxon>
        <taxon>Pirellulales</taxon>
        <taxon>Pirellulaceae</taxon>
        <taxon>Aporhodopirellula</taxon>
    </lineage>
</organism>
<reference evidence="1 2" key="1">
    <citation type="submission" date="2020-08" db="EMBL/GenBank/DDBJ databases">
        <title>Genomic Encyclopedia of Type Strains, Phase III (KMG-III): the genomes of soil and plant-associated and newly described type strains.</title>
        <authorList>
            <person name="Whitman W."/>
        </authorList>
    </citation>
    <scope>NUCLEOTIDE SEQUENCE [LARGE SCALE GENOMIC DNA]</scope>
    <source>
        <strain evidence="1 2">CECT 8075</strain>
    </source>
</reference>
<dbReference type="Proteomes" id="UP000536179">
    <property type="component" value="Unassembled WGS sequence"/>
</dbReference>
<accession>A0A7W5H6H7</accession>
<sequence length="98" mass="10840">MFIKLVGRPPSSEESQAVANIPPARLLLTCFLILFRHYSTGLNTQPIIDPAKPLPPMNHRIILMATITSNTTAVLNGRGSELPMYRSINKRVRDEAVG</sequence>
<gene>
    <name evidence="1" type="ORF">FHS27_002794</name>
</gene>
<protein>
    <submittedName>
        <fullName evidence="1">Uncharacterized protein</fullName>
    </submittedName>
</protein>
<name>A0A7W5H6H7_9BACT</name>
<keyword evidence="2" id="KW-1185">Reference proteome</keyword>
<comment type="caution">
    <text evidence="1">The sequence shown here is derived from an EMBL/GenBank/DDBJ whole genome shotgun (WGS) entry which is preliminary data.</text>
</comment>
<evidence type="ECO:0000313" key="2">
    <source>
        <dbReference type="Proteomes" id="UP000536179"/>
    </source>
</evidence>
<evidence type="ECO:0000313" key="1">
    <source>
        <dbReference type="EMBL" id="MBB3206980.1"/>
    </source>
</evidence>